<organism evidence="7 8">
    <name type="scientific">Obba rivulosa</name>
    <dbReference type="NCBI Taxonomy" id="1052685"/>
    <lineage>
        <taxon>Eukaryota</taxon>
        <taxon>Fungi</taxon>
        <taxon>Dikarya</taxon>
        <taxon>Basidiomycota</taxon>
        <taxon>Agaricomycotina</taxon>
        <taxon>Agaricomycetes</taxon>
        <taxon>Polyporales</taxon>
        <taxon>Gelatoporiaceae</taxon>
        <taxon>Obba</taxon>
    </lineage>
</organism>
<feature type="transmembrane region" description="Helical" evidence="6">
    <location>
        <begin position="412"/>
        <end position="432"/>
    </location>
</feature>
<dbReference type="PANTHER" id="PTHR43791">
    <property type="entry name" value="PERMEASE-RELATED"/>
    <property type="match status" value="1"/>
</dbReference>
<keyword evidence="8" id="KW-1185">Reference proteome</keyword>
<gene>
    <name evidence="7" type="ORF">OBBRIDRAFT_794892</name>
</gene>
<dbReference type="Gene3D" id="1.20.1250.20">
    <property type="entry name" value="MFS general substrate transporter like domains"/>
    <property type="match status" value="1"/>
</dbReference>
<dbReference type="InterPro" id="IPR036259">
    <property type="entry name" value="MFS_trans_sf"/>
</dbReference>
<evidence type="ECO:0000256" key="2">
    <source>
        <dbReference type="ARBA" id="ARBA00022448"/>
    </source>
</evidence>
<feature type="transmembrane region" description="Helical" evidence="6">
    <location>
        <begin position="187"/>
        <end position="207"/>
    </location>
</feature>
<dbReference type="GO" id="GO:0016020">
    <property type="term" value="C:membrane"/>
    <property type="evidence" value="ECO:0007669"/>
    <property type="project" value="UniProtKB-SubCell"/>
</dbReference>
<feature type="transmembrane region" description="Helical" evidence="6">
    <location>
        <begin position="352"/>
        <end position="371"/>
    </location>
</feature>
<evidence type="ECO:0000256" key="3">
    <source>
        <dbReference type="ARBA" id="ARBA00022692"/>
    </source>
</evidence>
<evidence type="ECO:0000313" key="7">
    <source>
        <dbReference type="EMBL" id="OCH88804.1"/>
    </source>
</evidence>
<dbReference type="Proteomes" id="UP000250043">
    <property type="component" value="Unassembled WGS sequence"/>
</dbReference>
<keyword evidence="5 6" id="KW-0472">Membrane</keyword>
<dbReference type="GO" id="GO:0022857">
    <property type="term" value="F:transmembrane transporter activity"/>
    <property type="evidence" value="ECO:0007669"/>
    <property type="project" value="InterPro"/>
</dbReference>
<keyword evidence="3 6" id="KW-0812">Transmembrane</keyword>
<dbReference type="SUPFAM" id="SSF103473">
    <property type="entry name" value="MFS general substrate transporter"/>
    <property type="match status" value="1"/>
</dbReference>
<name>A0A8E2AT43_9APHY</name>
<evidence type="ECO:0000256" key="6">
    <source>
        <dbReference type="SAM" id="Phobius"/>
    </source>
</evidence>
<comment type="subcellular location">
    <subcellularLocation>
        <location evidence="1">Membrane</location>
        <topology evidence="1">Multi-pass membrane protein</topology>
    </subcellularLocation>
</comment>
<protein>
    <submittedName>
        <fullName evidence="7">MFS general substrate transporter</fullName>
    </submittedName>
</protein>
<dbReference type="Pfam" id="PF07690">
    <property type="entry name" value="MFS_1"/>
    <property type="match status" value="1"/>
</dbReference>
<feature type="transmembrane region" description="Helical" evidence="6">
    <location>
        <begin position="377"/>
        <end position="400"/>
    </location>
</feature>
<evidence type="ECO:0000256" key="1">
    <source>
        <dbReference type="ARBA" id="ARBA00004141"/>
    </source>
</evidence>
<reference evidence="7 8" key="1">
    <citation type="submission" date="2016-07" db="EMBL/GenBank/DDBJ databases">
        <title>Draft genome of the white-rot fungus Obba rivulosa 3A-2.</title>
        <authorList>
            <consortium name="DOE Joint Genome Institute"/>
            <person name="Miettinen O."/>
            <person name="Riley R."/>
            <person name="Acob R."/>
            <person name="Barry K."/>
            <person name="Cullen D."/>
            <person name="De Vries R."/>
            <person name="Hainaut M."/>
            <person name="Hatakka A."/>
            <person name="Henrissat B."/>
            <person name="Hilden K."/>
            <person name="Kuo R."/>
            <person name="Labutti K."/>
            <person name="Lipzen A."/>
            <person name="Makela M.R."/>
            <person name="Sandor L."/>
            <person name="Spatafora J.W."/>
            <person name="Grigoriev I.V."/>
            <person name="Hibbett D.S."/>
        </authorList>
    </citation>
    <scope>NUCLEOTIDE SEQUENCE [LARGE SCALE GENOMIC DNA]</scope>
    <source>
        <strain evidence="7 8">3A-2</strain>
    </source>
</reference>
<sequence length="538" mass="60351">MSSKDDGSLSEKQSVGAEQLKPHVASSKVDIAAQLTAGKDITLTPEEAVRIRRKIDWHIMPLMCILYMMQFADKTTLGQSAVLGILQGDHLSQAQFNLLGTIFYVFFLAFEYPQNLALQYLPVGKWMSFNIFVWSVALLCHAAADTPGKLFACRVFLGICEGAITPGFMLVTAMFYTRQEQTQRVGWWFLMNGFAVILLGLVAYGTLHIKATTLMPWQWLMIITGIITFVVSILFWFFFPDSPTSAWFLTPEERVLAIERIKVNQAGVENKHFKSSQFRECIRDPKTWLFFFFAAISNVTNSLSNQRQLIVAEFGFSDIDTTLLGCVDGVVEIIVIFCTVTSATYWKNGRAYSGALAYCVAVLGAILVNTLPSSDRIGLLFSYWISITSIAPFVVMLAWVGSVTAGHTKRTTTNAIVMIGYGVGNAAGPQYWKAEYQPRNRVPWTILAVCWAVSGALLLVTRWYLARENARREREPRDERYDEVYITEVREDGAKVEAKVDKVRATLSRLGMRGAADGCAQAFLDLTDIENRDFRYAL</sequence>
<dbReference type="PANTHER" id="PTHR43791:SF63">
    <property type="entry name" value="HIGH AFFINITY CYSTEINE TRANSPORTER"/>
    <property type="match status" value="1"/>
</dbReference>
<evidence type="ECO:0000313" key="8">
    <source>
        <dbReference type="Proteomes" id="UP000250043"/>
    </source>
</evidence>
<dbReference type="AlphaFoldDB" id="A0A8E2AT43"/>
<dbReference type="InterPro" id="IPR011701">
    <property type="entry name" value="MFS"/>
</dbReference>
<feature type="transmembrane region" description="Helical" evidence="6">
    <location>
        <begin position="151"/>
        <end position="175"/>
    </location>
</feature>
<feature type="transmembrane region" description="Helical" evidence="6">
    <location>
        <begin position="96"/>
        <end position="114"/>
    </location>
</feature>
<keyword evidence="4 6" id="KW-1133">Transmembrane helix</keyword>
<evidence type="ECO:0000256" key="4">
    <source>
        <dbReference type="ARBA" id="ARBA00022989"/>
    </source>
</evidence>
<accession>A0A8E2AT43</accession>
<feature type="transmembrane region" description="Helical" evidence="6">
    <location>
        <begin position="444"/>
        <end position="465"/>
    </location>
</feature>
<dbReference type="OrthoDB" id="6730379at2759"/>
<feature type="transmembrane region" description="Helical" evidence="6">
    <location>
        <begin position="219"/>
        <end position="239"/>
    </location>
</feature>
<dbReference type="EMBL" id="KV722443">
    <property type="protein sequence ID" value="OCH88804.1"/>
    <property type="molecule type" value="Genomic_DNA"/>
</dbReference>
<proteinExistence type="predicted"/>
<feature type="transmembrane region" description="Helical" evidence="6">
    <location>
        <begin position="126"/>
        <end position="144"/>
    </location>
</feature>
<evidence type="ECO:0000256" key="5">
    <source>
        <dbReference type="ARBA" id="ARBA00023136"/>
    </source>
</evidence>
<keyword evidence="2" id="KW-0813">Transport</keyword>